<sequence precursor="true">MNLSVHLRRKRFGLAAVGTAAMLLGVAACGGSSGGGASAAGGTASKATITVGVLADVTGAAASGNKSSLDGFKAGTYYAARQGYTIKYVVADTATNPATVLSAAQKLVTQNHVTAVLAHSALFFAAAQYLTAHNVPVIGFAQDGREWFTSPNMFSITGPTLNDEVTTTLGQTMKKLGVTNLATLAYSVSPQSQAAASEAAASAKLAGVKVGYENIQLPFGTTDIGPVVLAMKNAGVDGFFATVDPNTAFVLLKALQDQGVKLKASLLPTGYGGDLTQAGPGATQTAQGSYFSLAYEPVEMQTAATKQFESDLKAAGVTGEPTFAQYDGYITMGLLVRALKAAGAGPTSASLLTALRGIHDWDGLGLFGPGKTYDINQKKITTGECLFVSKYEGSAFTPVQGALPICGTLTAETIQRAS</sequence>
<dbReference type="InterPro" id="IPR028082">
    <property type="entry name" value="Peripla_BP_I"/>
</dbReference>
<evidence type="ECO:0000256" key="1">
    <source>
        <dbReference type="ARBA" id="ARBA00010062"/>
    </source>
</evidence>
<proteinExistence type="inferred from homology"/>
<dbReference type="AlphaFoldDB" id="E3J995"/>
<reference evidence="4 5" key="1">
    <citation type="submission" date="2010-10" db="EMBL/GenBank/DDBJ databases">
        <title>Complete sequence of Frankia sp. EuI1c.</title>
        <authorList>
            <consortium name="US DOE Joint Genome Institute"/>
            <person name="Lucas S."/>
            <person name="Copeland A."/>
            <person name="Lapidus A."/>
            <person name="Cheng J.-F."/>
            <person name="Bruce D."/>
            <person name="Goodwin L."/>
            <person name="Pitluck S."/>
            <person name="Chertkov O."/>
            <person name="Detter J.C."/>
            <person name="Han C."/>
            <person name="Tapia R."/>
            <person name="Land M."/>
            <person name="Hauser L."/>
            <person name="Jeffries C."/>
            <person name="Kyrpides N."/>
            <person name="Ivanova N."/>
            <person name="Mikhailova N."/>
            <person name="Beauchemin N."/>
            <person name="Sen A."/>
            <person name="Sur S.A."/>
            <person name="Gtari M."/>
            <person name="Wall L."/>
            <person name="Tisa L."/>
            <person name="Woyke T."/>
        </authorList>
    </citation>
    <scope>NUCLEOTIDE SEQUENCE [LARGE SCALE GENOMIC DNA]</scope>
    <source>
        <strain evidence="5">DSM 45817 / CECT 9037 / EuI1c</strain>
    </source>
</reference>
<protein>
    <submittedName>
        <fullName evidence="4">Extracellular ligand-binding receptor</fullName>
    </submittedName>
</protein>
<dbReference type="PANTHER" id="PTHR30483">
    <property type="entry name" value="LEUCINE-SPECIFIC-BINDING PROTEIN"/>
    <property type="match status" value="1"/>
</dbReference>
<keyword evidence="2" id="KW-0732">Signal</keyword>
<dbReference type="SUPFAM" id="SSF53822">
    <property type="entry name" value="Periplasmic binding protein-like I"/>
    <property type="match status" value="1"/>
</dbReference>
<evidence type="ECO:0000313" key="5">
    <source>
        <dbReference type="Proteomes" id="UP000002484"/>
    </source>
</evidence>
<dbReference type="InParanoid" id="E3J995"/>
<feature type="domain" description="Leucine-binding protein" evidence="3">
    <location>
        <begin position="48"/>
        <end position="375"/>
    </location>
</feature>
<dbReference type="HOGENOM" id="CLU_054023_0_0_11"/>
<gene>
    <name evidence="4" type="ordered locus">FraEuI1c_4113</name>
</gene>
<name>E3J995_PSEI1</name>
<dbReference type="RefSeq" id="WP_013425232.1">
    <property type="nucleotide sequence ID" value="NC_014666.1"/>
</dbReference>
<dbReference type="KEGG" id="fri:FraEuI1c_4113"/>
<dbReference type="Pfam" id="PF13458">
    <property type="entry name" value="Peripla_BP_6"/>
    <property type="match status" value="1"/>
</dbReference>
<organism evidence="4 5">
    <name type="scientific">Pseudofrankia inefficax (strain DSM 45817 / CECT 9037 / DDB 130130 / EuI1c)</name>
    <name type="common">Frankia inefficax</name>
    <dbReference type="NCBI Taxonomy" id="298654"/>
    <lineage>
        <taxon>Bacteria</taxon>
        <taxon>Bacillati</taxon>
        <taxon>Actinomycetota</taxon>
        <taxon>Actinomycetes</taxon>
        <taxon>Frankiales</taxon>
        <taxon>Frankiaceae</taxon>
        <taxon>Pseudofrankia</taxon>
    </lineage>
</organism>
<dbReference type="Gene3D" id="3.40.50.2300">
    <property type="match status" value="2"/>
</dbReference>
<dbReference type="EMBL" id="CP002299">
    <property type="protein sequence ID" value="ADP82114.1"/>
    <property type="molecule type" value="Genomic_DNA"/>
</dbReference>
<dbReference type="PANTHER" id="PTHR30483:SF6">
    <property type="entry name" value="PERIPLASMIC BINDING PROTEIN OF ABC TRANSPORTER FOR NATURAL AMINO ACIDS"/>
    <property type="match status" value="1"/>
</dbReference>
<dbReference type="OrthoDB" id="3759485at2"/>
<dbReference type="eggNOG" id="COG0683">
    <property type="taxonomic scope" value="Bacteria"/>
</dbReference>
<evidence type="ECO:0000259" key="3">
    <source>
        <dbReference type="Pfam" id="PF13458"/>
    </source>
</evidence>
<keyword evidence="5" id="KW-1185">Reference proteome</keyword>
<dbReference type="InterPro" id="IPR051010">
    <property type="entry name" value="BCAA_transport"/>
</dbReference>
<dbReference type="InterPro" id="IPR028081">
    <property type="entry name" value="Leu-bd"/>
</dbReference>
<evidence type="ECO:0000313" key="4">
    <source>
        <dbReference type="EMBL" id="ADP82114.1"/>
    </source>
</evidence>
<comment type="similarity">
    <text evidence="1">Belongs to the leucine-binding protein family.</text>
</comment>
<accession>E3J995</accession>
<keyword evidence="4" id="KW-0675">Receptor</keyword>
<dbReference type="STRING" id="298654.FraEuI1c_4113"/>
<dbReference type="Proteomes" id="UP000002484">
    <property type="component" value="Chromosome"/>
</dbReference>
<evidence type="ECO:0000256" key="2">
    <source>
        <dbReference type="ARBA" id="ARBA00022729"/>
    </source>
</evidence>